<name>A0A5F8A1R8_MACMU</name>
<reference evidence="2" key="2">
    <citation type="submission" date="2019-01" db="EMBL/GenBank/DDBJ databases">
        <authorList>
            <person name="Graves T."/>
            <person name="Eichler E.E."/>
            <person name="Wilson R.K."/>
        </authorList>
    </citation>
    <scope>NUCLEOTIDE SEQUENCE [LARGE SCALE GENOMIC DNA]</scope>
    <source>
        <strain evidence="2">17573</strain>
    </source>
</reference>
<dbReference type="VEuPathDB" id="HostDB:ENSMMUG00000053959"/>
<keyword evidence="1" id="KW-0732">Signal</keyword>
<reference evidence="2" key="4">
    <citation type="submission" date="2025-09" db="UniProtKB">
        <authorList>
            <consortium name="Ensembl"/>
        </authorList>
    </citation>
    <scope>IDENTIFICATION</scope>
    <source>
        <strain evidence="2">17573</strain>
    </source>
</reference>
<reference evidence="3" key="1">
    <citation type="journal article" date="2007" name="Science">
        <title>Evolutionary and biomedical insights from the rhesus macaque genome.</title>
        <authorList>
            <person name="Gibbs R.A."/>
            <person name="Rogers J."/>
            <person name="Katze M.G."/>
            <person name="Bumgarner R."/>
            <person name="Weinstock G.M."/>
            <person name="Mardis E.R."/>
            <person name="Remington K.A."/>
            <person name="Strausberg R.L."/>
            <person name="Venter J.C."/>
            <person name="Wilson R.K."/>
            <person name="Batzer M.A."/>
            <person name="Bustamante C.D."/>
            <person name="Eichler E.E."/>
            <person name="Hahn M.W."/>
            <person name="Hardison R.C."/>
            <person name="Makova K.D."/>
            <person name="Miller W."/>
            <person name="Milosavljevic A."/>
            <person name="Palermo R.E."/>
            <person name="Siepel A."/>
            <person name="Sikela J.M."/>
            <person name="Attaway T."/>
            <person name="Bell S."/>
            <person name="Bernard K.E."/>
            <person name="Buhay C.J."/>
            <person name="Chandrabose M.N."/>
            <person name="Dao M."/>
            <person name="Davis C."/>
            <person name="Delehaunty K.D."/>
            <person name="Ding Y."/>
            <person name="Dinh H.H."/>
            <person name="Dugan-Rocha S."/>
            <person name="Fulton L.A."/>
            <person name="Gabisi R.A."/>
            <person name="Garner T.T."/>
            <person name="Godfrey J."/>
            <person name="Hawes A.C."/>
            <person name="Hernandez J."/>
            <person name="Hines S."/>
            <person name="Holder M."/>
            <person name="Hume J."/>
            <person name="Jhangiani S.N."/>
            <person name="Joshi V."/>
            <person name="Khan Z.M."/>
            <person name="Kirkness E.F."/>
            <person name="Cree A."/>
            <person name="Fowler R.G."/>
            <person name="Lee S."/>
            <person name="Lewis L.R."/>
            <person name="Li Z."/>
            <person name="Liu Y.-S."/>
            <person name="Moore S.M."/>
            <person name="Muzny D."/>
            <person name="Nazareth L.V."/>
            <person name="Ngo D.N."/>
            <person name="Okwuonu G.O."/>
            <person name="Pai G."/>
            <person name="Parker D."/>
            <person name="Paul H.A."/>
            <person name="Pfannkoch C."/>
            <person name="Pohl C.S."/>
            <person name="Rogers Y.-H.C."/>
            <person name="Ruiz S.J."/>
            <person name="Sabo A."/>
            <person name="Santibanez J."/>
            <person name="Schneider B.W."/>
            <person name="Smith S.M."/>
            <person name="Sodergren E."/>
            <person name="Svatek A.F."/>
            <person name="Utterback T.R."/>
            <person name="Vattathil S."/>
            <person name="Warren W."/>
            <person name="White C.S."/>
            <person name="Chinwalla A.T."/>
            <person name="Feng Y."/>
            <person name="Halpern A.L."/>
            <person name="Hillier L.W."/>
            <person name="Huang X."/>
            <person name="Minx P."/>
            <person name="Nelson J.O."/>
            <person name="Pepin K.H."/>
            <person name="Qin X."/>
            <person name="Sutton G.G."/>
            <person name="Venter E."/>
            <person name="Walenz B.P."/>
            <person name="Wallis J.W."/>
            <person name="Worley K.C."/>
            <person name="Yang S.-P."/>
            <person name="Jones S.M."/>
            <person name="Marra M.A."/>
            <person name="Rocchi M."/>
            <person name="Schein J.E."/>
            <person name="Baertsch R."/>
            <person name="Clarke L."/>
            <person name="Csuros M."/>
            <person name="Glasscock J."/>
            <person name="Harris R.A."/>
            <person name="Havlak P."/>
            <person name="Jackson A.R."/>
            <person name="Jiang H."/>
            <person name="Liu Y."/>
            <person name="Messina D.N."/>
            <person name="Shen Y."/>
            <person name="Song H.X.-Z."/>
            <person name="Wylie T."/>
            <person name="Zhang L."/>
            <person name="Birney E."/>
            <person name="Han K."/>
            <person name="Konkel M.K."/>
            <person name="Lee J."/>
            <person name="Smit A.F.A."/>
            <person name="Ullmer B."/>
            <person name="Wang H."/>
            <person name="Xing J."/>
            <person name="Burhans R."/>
            <person name="Cheng Z."/>
            <person name="Karro J.E."/>
            <person name="Ma J."/>
            <person name="Raney B."/>
            <person name="She X."/>
            <person name="Cox M.J."/>
            <person name="Demuth J.P."/>
            <person name="Dumas L.J."/>
            <person name="Han S.-G."/>
            <person name="Hopkins J."/>
            <person name="Karimpour-Fard A."/>
            <person name="Kim Y.H."/>
            <person name="Pollack J.R."/>
            <person name="Vinar T."/>
            <person name="Addo-Quaye C."/>
            <person name="Degenhardt J."/>
            <person name="Denby A."/>
            <person name="Hubisz M.J."/>
            <person name="Indap A."/>
            <person name="Kosiol C."/>
            <person name="Lahn B.T."/>
            <person name="Lawson H.A."/>
            <person name="Marklein A."/>
            <person name="Nielsen R."/>
            <person name="Vallender E.J."/>
            <person name="Clark A.G."/>
            <person name="Ferguson B."/>
            <person name="Hernandez R.D."/>
            <person name="Hirani K."/>
            <person name="Kehrer-Sawatzki H."/>
            <person name="Kolb J."/>
            <person name="Patil S."/>
            <person name="Pu L.-L."/>
            <person name="Ren Y."/>
            <person name="Smith D.G."/>
            <person name="Wheeler D.A."/>
            <person name="Schenck I."/>
            <person name="Ball E.V."/>
            <person name="Chen R."/>
            <person name="Cooper D.N."/>
            <person name="Giardine B."/>
            <person name="Hsu F."/>
            <person name="Kent W.J."/>
            <person name="Lesk A."/>
            <person name="Nelson D.L."/>
            <person name="O'brien W.E."/>
            <person name="Pruefer K."/>
            <person name="Stenson P.D."/>
            <person name="Wallace J.C."/>
            <person name="Ke H."/>
            <person name="Liu X.-M."/>
            <person name="Wang P."/>
            <person name="Xiang A.P."/>
            <person name="Yang F."/>
            <person name="Barber G.P."/>
            <person name="Haussler D."/>
            <person name="Karolchik D."/>
            <person name="Kern A.D."/>
            <person name="Kuhn R.M."/>
            <person name="Smith K.E."/>
            <person name="Zwieg A.S."/>
        </authorList>
    </citation>
    <scope>NUCLEOTIDE SEQUENCE [LARGE SCALE GENOMIC DNA]</scope>
    <source>
        <strain evidence="3">17573</strain>
    </source>
</reference>
<evidence type="ECO:0000256" key="1">
    <source>
        <dbReference type="SAM" id="SignalP"/>
    </source>
</evidence>
<evidence type="ECO:0000313" key="3">
    <source>
        <dbReference type="Proteomes" id="UP000006718"/>
    </source>
</evidence>
<dbReference type="InParanoid" id="A0A5F8A1R8"/>
<organism evidence="2 3">
    <name type="scientific">Macaca mulatta</name>
    <name type="common">Rhesus macaque</name>
    <dbReference type="NCBI Taxonomy" id="9544"/>
    <lineage>
        <taxon>Eukaryota</taxon>
        <taxon>Metazoa</taxon>
        <taxon>Chordata</taxon>
        <taxon>Craniata</taxon>
        <taxon>Vertebrata</taxon>
        <taxon>Euteleostomi</taxon>
        <taxon>Mammalia</taxon>
        <taxon>Eutheria</taxon>
        <taxon>Euarchontoglires</taxon>
        <taxon>Primates</taxon>
        <taxon>Haplorrhini</taxon>
        <taxon>Catarrhini</taxon>
        <taxon>Cercopithecidae</taxon>
        <taxon>Cercopithecinae</taxon>
        <taxon>Macaca</taxon>
    </lineage>
</organism>
<dbReference type="PANTHER" id="PTHR46254:SF6">
    <property type="entry name" value="HIGH MOBILITY GROUP AT-HOOK 2"/>
    <property type="match status" value="1"/>
</dbReference>
<feature type="signal peptide" evidence="1">
    <location>
        <begin position="1"/>
        <end position="22"/>
    </location>
</feature>
<keyword evidence="3" id="KW-1185">Reference proteome</keyword>
<accession>A0A5F8A1R8</accession>
<feature type="chain" id="PRO_5023850250" evidence="1">
    <location>
        <begin position="23"/>
        <end position="181"/>
    </location>
</feature>
<dbReference type="PANTHER" id="PTHR46254">
    <property type="entry name" value="PROTEIN GVQW1-RELATED"/>
    <property type="match status" value="1"/>
</dbReference>
<proteinExistence type="predicted"/>
<dbReference type="GeneTree" id="ENSGT00940000161627"/>
<dbReference type="Proteomes" id="UP000006718">
    <property type="component" value="Chromosome 1"/>
</dbReference>
<sequence>MIIPTVFYFTFIFIFIFSETRSHSVAQAGVQWCSISSLKPPPPGLKRSSHLSLPSSWDYRHMPPHLATVCIFCRDGVLPCCPGWSQTPGFKQSAHLSLPKCWDYRCEPSHPAYSHFRVESTEAENLYFSSHWPRGMAARQSSAMSSTAGIQKPPVTSLGPRARAVRGQHLPAQHPIKPAGA</sequence>
<dbReference type="AlphaFoldDB" id="A0A5F8A1R8"/>
<evidence type="ECO:0000313" key="2">
    <source>
        <dbReference type="Ensembl" id="ENSMMUP00000071844.1"/>
    </source>
</evidence>
<reference evidence="2" key="3">
    <citation type="submission" date="2025-08" db="UniProtKB">
        <authorList>
            <consortium name="Ensembl"/>
        </authorList>
    </citation>
    <scope>IDENTIFICATION</scope>
    <source>
        <strain evidence="2">17573</strain>
    </source>
</reference>
<dbReference type="Ensembl" id="ENSMMUT00000102436.1">
    <property type="protein sequence ID" value="ENSMMUP00000071844.1"/>
    <property type="gene ID" value="ENSMMUG00000053959.1"/>
</dbReference>
<protein>
    <submittedName>
        <fullName evidence="2">Uncharacterized protein</fullName>
    </submittedName>
</protein>